<dbReference type="InterPro" id="IPR057670">
    <property type="entry name" value="SH3_retrovirus"/>
</dbReference>
<gene>
    <name evidence="3" type="ORF">PCASD_07262</name>
</gene>
<feature type="compositionally biased region" description="Low complexity" evidence="1">
    <location>
        <begin position="209"/>
        <end position="221"/>
    </location>
</feature>
<feature type="region of interest" description="Disordered" evidence="1">
    <location>
        <begin position="197"/>
        <end position="248"/>
    </location>
</feature>
<dbReference type="AlphaFoldDB" id="A0A2N5UYM1"/>
<feature type="compositionally biased region" description="Pro residues" evidence="1">
    <location>
        <begin position="198"/>
        <end position="208"/>
    </location>
</feature>
<feature type="region of interest" description="Disordered" evidence="1">
    <location>
        <begin position="137"/>
        <end position="163"/>
    </location>
</feature>
<evidence type="ECO:0000259" key="2">
    <source>
        <dbReference type="Pfam" id="PF25597"/>
    </source>
</evidence>
<accession>A0A2N5UYM1</accession>
<comment type="caution">
    <text evidence="3">The sequence shown here is derived from an EMBL/GenBank/DDBJ whole genome shotgun (WGS) entry which is preliminary data.</text>
</comment>
<protein>
    <recommendedName>
        <fullName evidence="2">Retroviral polymerase SH3-like domain-containing protein</fullName>
    </recommendedName>
</protein>
<feature type="compositionally biased region" description="Pro residues" evidence="1">
    <location>
        <begin position="222"/>
        <end position="239"/>
    </location>
</feature>
<proteinExistence type="predicted"/>
<feature type="compositionally biased region" description="Polar residues" evidence="1">
    <location>
        <begin position="139"/>
        <end position="149"/>
    </location>
</feature>
<dbReference type="Pfam" id="PF25597">
    <property type="entry name" value="SH3_retrovirus"/>
    <property type="match status" value="1"/>
</dbReference>
<name>A0A2N5UYM1_9BASI</name>
<reference evidence="3 4" key="1">
    <citation type="submission" date="2017-11" db="EMBL/GenBank/DDBJ databases">
        <title>De novo assembly and phasing of dikaryotic genomes from two isolates of Puccinia coronata f. sp. avenae, the causal agent of oat crown rust.</title>
        <authorList>
            <person name="Miller M.E."/>
            <person name="Zhang Y."/>
            <person name="Omidvar V."/>
            <person name="Sperschneider J."/>
            <person name="Schwessinger B."/>
            <person name="Raley C."/>
            <person name="Palmer J.M."/>
            <person name="Garnica D."/>
            <person name="Upadhyaya N."/>
            <person name="Rathjen J."/>
            <person name="Taylor J.M."/>
            <person name="Park R.F."/>
            <person name="Dodds P.N."/>
            <person name="Hirsch C.D."/>
            <person name="Kianian S.F."/>
            <person name="Figueroa M."/>
        </authorList>
    </citation>
    <scope>NUCLEOTIDE SEQUENCE [LARGE SCALE GENOMIC DNA]</scope>
    <source>
        <strain evidence="3">12SD80</strain>
    </source>
</reference>
<evidence type="ECO:0000313" key="4">
    <source>
        <dbReference type="Proteomes" id="UP000235392"/>
    </source>
</evidence>
<dbReference type="Proteomes" id="UP000235392">
    <property type="component" value="Unassembled WGS sequence"/>
</dbReference>
<evidence type="ECO:0000256" key="1">
    <source>
        <dbReference type="SAM" id="MobiDB-lite"/>
    </source>
</evidence>
<feature type="domain" description="Retroviral polymerase SH3-like" evidence="2">
    <location>
        <begin position="60"/>
        <end position="120"/>
    </location>
</feature>
<evidence type="ECO:0000313" key="3">
    <source>
        <dbReference type="EMBL" id="PLW42852.1"/>
    </source>
</evidence>
<organism evidence="3 4">
    <name type="scientific">Puccinia coronata f. sp. avenae</name>
    <dbReference type="NCBI Taxonomy" id="200324"/>
    <lineage>
        <taxon>Eukaryota</taxon>
        <taxon>Fungi</taxon>
        <taxon>Dikarya</taxon>
        <taxon>Basidiomycota</taxon>
        <taxon>Pucciniomycotina</taxon>
        <taxon>Pucciniomycetes</taxon>
        <taxon>Pucciniales</taxon>
        <taxon>Pucciniaceae</taxon>
        <taxon>Puccinia</taxon>
    </lineage>
</organism>
<sequence>MVRAALLASHHPKSVWTDALRHSFFAYNSFLCNTLLGFKTPVSILSKPPLDFRYLHPFGCLAYYKVPKASRKKLNLKSQASLLLSYLHNGNGYCLWDLENKSEIKSRDVVFNNNVLPYGSQLTYHPPPVAVELPWPLTHGNQPTHNPPTGSLEGPPSSPTIPSPLLMDLPLLDIPLQPCFSHCLSASIHAPVNAPPADISPPPAPPSTRVPTPLATPLSLVPLPPSPPVPISPTAPPPGNAKNATRSSQRATALLAMTKTLVAVSGQGTQRLLVLQLAKPFQQQLHQLSLFIIHIIHFYHPHRYQAFNP</sequence>
<dbReference type="EMBL" id="PGCI01000074">
    <property type="protein sequence ID" value="PLW42852.1"/>
    <property type="molecule type" value="Genomic_DNA"/>
</dbReference>